<dbReference type="AlphaFoldDB" id="A2CCU1"/>
<proteinExistence type="predicted"/>
<protein>
    <submittedName>
        <fullName evidence="2">Uncharacterized protein</fullName>
    </submittedName>
</protein>
<dbReference type="STRING" id="59922.P9303_25701"/>
<name>A2CCU1_PROM3</name>
<evidence type="ECO:0000313" key="2">
    <source>
        <dbReference type="EMBL" id="ABM79301.1"/>
    </source>
</evidence>
<dbReference type="HOGENOM" id="CLU_3083509_0_0_3"/>
<organism evidence="2 3">
    <name type="scientific">Prochlorococcus marinus (strain MIT 9303)</name>
    <dbReference type="NCBI Taxonomy" id="59922"/>
    <lineage>
        <taxon>Bacteria</taxon>
        <taxon>Bacillati</taxon>
        <taxon>Cyanobacteriota</taxon>
        <taxon>Cyanophyceae</taxon>
        <taxon>Synechococcales</taxon>
        <taxon>Prochlorococcaceae</taxon>
        <taxon>Prochlorococcus</taxon>
    </lineage>
</organism>
<dbReference type="KEGG" id="pmf:P9303_25701"/>
<sequence length="52" mass="5623">MSGWDKQTQDMTIQSGPEQTPSDASCSDCIQSSEAYQSCRINQCHAITVAAL</sequence>
<dbReference type="Proteomes" id="UP000002274">
    <property type="component" value="Chromosome"/>
</dbReference>
<evidence type="ECO:0000313" key="3">
    <source>
        <dbReference type="Proteomes" id="UP000002274"/>
    </source>
</evidence>
<feature type="region of interest" description="Disordered" evidence="1">
    <location>
        <begin position="1"/>
        <end position="27"/>
    </location>
</feature>
<accession>A2CCU1</accession>
<evidence type="ECO:0000256" key="1">
    <source>
        <dbReference type="SAM" id="MobiDB-lite"/>
    </source>
</evidence>
<reference evidence="2 3" key="1">
    <citation type="journal article" date="2007" name="PLoS Genet.">
        <title>Patterns and implications of gene gain and loss in the evolution of Prochlorococcus.</title>
        <authorList>
            <person name="Kettler G.C."/>
            <person name="Martiny A.C."/>
            <person name="Huang K."/>
            <person name="Zucker J."/>
            <person name="Coleman M.L."/>
            <person name="Rodrigue S."/>
            <person name="Chen F."/>
            <person name="Lapidus A."/>
            <person name="Ferriera S."/>
            <person name="Johnson J."/>
            <person name="Steglich C."/>
            <person name="Church G.M."/>
            <person name="Richardson P."/>
            <person name="Chisholm S.W."/>
        </authorList>
    </citation>
    <scope>NUCLEOTIDE SEQUENCE [LARGE SCALE GENOMIC DNA]</scope>
    <source>
        <strain evidence="2 3">MIT 9303</strain>
    </source>
</reference>
<dbReference type="EMBL" id="CP000554">
    <property type="protein sequence ID" value="ABM79301.1"/>
    <property type="molecule type" value="Genomic_DNA"/>
</dbReference>
<gene>
    <name evidence="2" type="ordered locus">P9303_25701</name>
</gene>